<keyword evidence="2" id="KW-1185">Reference proteome</keyword>
<feature type="region of interest" description="Disordered" evidence="1">
    <location>
        <begin position="1"/>
        <end position="75"/>
    </location>
</feature>
<sequence>MARTKETRKKLLHKSVAHRAHHMGQIIQRIKQKIGNRSRSRNSGTTSGSRTSAYTSSSSDASEQTESQSGLDTEGDMLVDRQQAISIIAKISSENPELEDLSESDRKVLAQAACLTNKEDILENSFDFGADYREYDRKGYSPLHLSAAWGWCKSVKFLIDNVDIDVFKTTFLGEKPSELARRYGQTVCLDMLLKAEAKNALLSYIKETKDMIADQDRVQGKLTKDEIKIISNACNGKHEWVTDSYQKVATAEISKAKDDLCNAISTIIAKVNNQK</sequence>
<evidence type="ECO:0000256" key="1">
    <source>
        <dbReference type="SAM" id="MobiDB-lite"/>
    </source>
</evidence>
<proteinExistence type="predicted"/>
<dbReference type="InterPro" id="IPR002110">
    <property type="entry name" value="Ankyrin_rpt"/>
</dbReference>
<dbReference type="SUPFAM" id="SSF48403">
    <property type="entry name" value="Ankyrin repeat"/>
    <property type="match status" value="1"/>
</dbReference>
<feature type="compositionally biased region" description="Low complexity" evidence="1">
    <location>
        <begin position="41"/>
        <end position="69"/>
    </location>
</feature>
<name>A0ABM1F9R9_PRICU</name>
<dbReference type="SUPFAM" id="SSF100934">
    <property type="entry name" value="Heat shock protein 70kD (HSP70), C-terminal subdomain"/>
    <property type="match status" value="1"/>
</dbReference>
<protein>
    <submittedName>
        <fullName evidence="3">Ankyrin repeat domain-containing protein 45-like</fullName>
    </submittedName>
</protein>
<gene>
    <name evidence="3" type="primary">LOC106821063</name>
</gene>
<evidence type="ECO:0000313" key="3">
    <source>
        <dbReference type="RefSeq" id="XP_014681190.1"/>
    </source>
</evidence>
<dbReference type="RefSeq" id="XP_014681190.1">
    <property type="nucleotide sequence ID" value="XM_014825704.1"/>
</dbReference>
<accession>A0ABM1F9R9</accession>
<dbReference type="Gene3D" id="1.20.1270.10">
    <property type="match status" value="1"/>
</dbReference>
<dbReference type="InterPro" id="IPR029048">
    <property type="entry name" value="HSP70_C_sf"/>
</dbReference>
<feature type="compositionally biased region" description="Basic residues" evidence="1">
    <location>
        <begin position="30"/>
        <end position="40"/>
    </location>
</feature>
<reference evidence="3" key="1">
    <citation type="submission" date="2025-08" db="UniProtKB">
        <authorList>
            <consortium name="RefSeq"/>
        </authorList>
    </citation>
    <scope>IDENTIFICATION</scope>
</reference>
<organism evidence="2 3">
    <name type="scientific">Priapulus caudatus</name>
    <name type="common">Priapulid worm</name>
    <dbReference type="NCBI Taxonomy" id="37621"/>
    <lineage>
        <taxon>Eukaryota</taxon>
        <taxon>Metazoa</taxon>
        <taxon>Ecdysozoa</taxon>
        <taxon>Scalidophora</taxon>
        <taxon>Priapulida</taxon>
        <taxon>Priapulimorpha</taxon>
        <taxon>Priapulimorphida</taxon>
        <taxon>Priapulidae</taxon>
        <taxon>Priapulus</taxon>
    </lineage>
</organism>
<dbReference type="InterPro" id="IPR036770">
    <property type="entry name" value="Ankyrin_rpt-contain_sf"/>
</dbReference>
<dbReference type="Gene3D" id="1.25.40.20">
    <property type="entry name" value="Ankyrin repeat-containing domain"/>
    <property type="match status" value="1"/>
</dbReference>
<evidence type="ECO:0000313" key="2">
    <source>
        <dbReference type="Proteomes" id="UP000695022"/>
    </source>
</evidence>
<dbReference type="Proteomes" id="UP000695022">
    <property type="component" value="Unplaced"/>
</dbReference>
<feature type="compositionally biased region" description="Basic residues" evidence="1">
    <location>
        <begin position="1"/>
        <end position="22"/>
    </location>
</feature>
<dbReference type="GeneID" id="106821063"/>
<dbReference type="Pfam" id="PF00023">
    <property type="entry name" value="Ank"/>
    <property type="match status" value="1"/>
</dbReference>